<dbReference type="OMA" id="KVMRNMH"/>
<protein>
    <submittedName>
        <fullName evidence="4">Neutral cholesterol ester hydrolase 1-like</fullName>
    </submittedName>
</protein>
<dbReference type="InterPro" id="IPR013094">
    <property type="entry name" value="AB_hydrolase_3"/>
</dbReference>
<dbReference type="GO" id="GO:0016787">
    <property type="term" value="F:hydrolase activity"/>
    <property type="evidence" value="ECO:0007669"/>
    <property type="project" value="UniProtKB-KW"/>
</dbReference>
<dbReference type="OrthoDB" id="408631at2759"/>
<dbReference type="KEGG" id="bfo:118413741"/>
<reference evidence="3" key="1">
    <citation type="journal article" date="2020" name="Nat. Ecol. Evol.">
        <title>Deeply conserved synteny resolves early events in vertebrate evolution.</title>
        <authorList>
            <person name="Simakov O."/>
            <person name="Marletaz F."/>
            <person name="Yue J.X."/>
            <person name="O'Connell B."/>
            <person name="Jenkins J."/>
            <person name="Brandt A."/>
            <person name="Calef R."/>
            <person name="Tung C.H."/>
            <person name="Huang T.K."/>
            <person name="Schmutz J."/>
            <person name="Satoh N."/>
            <person name="Yu J.K."/>
            <person name="Putnam N.H."/>
            <person name="Green R.E."/>
            <person name="Rokhsar D.S."/>
        </authorList>
    </citation>
    <scope>NUCLEOTIDE SEQUENCE [LARGE SCALE GENOMIC DNA]</scope>
    <source>
        <strain evidence="3">S238N-H82</strain>
    </source>
</reference>
<evidence type="ECO:0000259" key="2">
    <source>
        <dbReference type="Pfam" id="PF07859"/>
    </source>
</evidence>
<dbReference type="InterPro" id="IPR029058">
    <property type="entry name" value="AB_hydrolase_fold"/>
</dbReference>
<gene>
    <name evidence="4" type="primary">LOC118413741</name>
</gene>
<dbReference type="Gene3D" id="3.40.50.1820">
    <property type="entry name" value="alpha/beta hydrolase"/>
    <property type="match status" value="1"/>
</dbReference>
<proteinExistence type="predicted"/>
<accession>A0A9J7KZ42</accession>
<name>A0A9J7KZ42_BRAFL</name>
<feature type="domain" description="Alpha/beta hydrolase fold-3" evidence="2">
    <location>
        <begin position="221"/>
        <end position="280"/>
    </location>
</feature>
<feature type="domain" description="Alpha/beta hydrolase fold-3" evidence="2">
    <location>
        <begin position="17"/>
        <end position="180"/>
    </location>
</feature>
<dbReference type="PANTHER" id="PTHR48081:SF8">
    <property type="entry name" value="ALPHA_BETA HYDROLASE FOLD-3 DOMAIN-CONTAINING PROTEIN-RELATED"/>
    <property type="match status" value="1"/>
</dbReference>
<evidence type="ECO:0000256" key="1">
    <source>
        <dbReference type="ARBA" id="ARBA00022801"/>
    </source>
</evidence>
<dbReference type="SUPFAM" id="SSF53474">
    <property type="entry name" value="alpha/beta-Hydrolases"/>
    <property type="match status" value="1"/>
</dbReference>
<evidence type="ECO:0000313" key="3">
    <source>
        <dbReference type="Proteomes" id="UP000001554"/>
    </source>
</evidence>
<organism evidence="3 4">
    <name type="scientific">Branchiostoma floridae</name>
    <name type="common">Florida lancelet</name>
    <name type="synonym">Amphioxus</name>
    <dbReference type="NCBI Taxonomy" id="7739"/>
    <lineage>
        <taxon>Eukaryota</taxon>
        <taxon>Metazoa</taxon>
        <taxon>Chordata</taxon>
        <taxon>Cephalochordata</taxon>
        <taxon>Leptocardii</taxon>
        <taxon>Amphioxiformes</taxon>
        <taxon>Branchiostomatidae</taxon>
        <taxon>Branchiostoma</taxon>
    </lineage>
</organism>
<reference evidence="4" key="2">
    <citation type="submission" date="2025-08" db="UniProtKB">
        <authorList>
            <consortium name="RefSeq"/>
        </authorList>
    </citation>
    <scope>IDENTIFICATION</scope>
    <source>
        <strain evidence="4">S238N-H82</strain>
        <tissue evidence="4">Testes</tissue>
    </source>
</reference>
<dbReference type="GeneID" id="118413741"/>
<dbReference type="RefSeq" id="XP_035673164.1">
    <property type="nucleotide sequence ID" value="XM_035817271.1"/>
</dbReference>
<dbReference type="InterPro" id="IPR050300">
    <property type="entry name" value="GDXG_lipolytic_enzyme"/>
</dbReference>
<dbReference type="AlphaFoldDB" id="A0A9J7KZ42"/>
<dbReference type="Proteomes" id="UP000001554">
    <property type="component" value="Chromosome 4"/>
</dbReference>
<sequence>MVLEPQSAQKQSAVPGLVFFHPGAFCVGSSAVSFHMTSHLALELGIVVISVDYRLAPEHKFPAGLTDCLTATKYFIRHAKRYNVDPSRIGIAGESAGGNFATVVAMQLGQEKTQYPALKLQVLLYPVTQSLMFTASAYKYGPCEALSVWDLAYITSLYLCGDRSKVDPALSNPYPAKLQGTHYMNFLDPSIVDPTLPPLPPGRRVRREDIAAGDDDLDMVLNPQVSPLVAEEEDIKGLPPTFITAMEFDVLRDHAFFYAKRLEQAGVKVKMVHYKTGYHGQTNDFRWSEKGREMMEDVLSYLKENL</sequence>
<dbReference type="PANTHER" id="PTHR48081">
    <property type="entry name" value="AB HYDROLASE SUPERFAMILY PROTEIN C4A8.06C"/>
    <property type="match status" value="1"/>
</dbReference>
<keyword evidence="1" id="KW-0378">Hydrolase</keyword>
<dbReference type="Pfam" id="PF07859">
    <property type="entry name" value="Abhydrolase_3"/>
    <property type="match status" value="2"/>
</dbReference>
<keyword evidence="3" id="KW-1185">Reference proteome</keyword>
<evidence type="ECO:0000313" key="4">
    <source>
        <dbReference type="RefSeq" id="XP_035673164.1"/>
    </source>
</evidence>